<dbReference type="EMBL" id="FOZX01000001">
    <property type="protein sequence ID" value="SFS32768.1"/>
    <property type="molecule type" value="Genomic_DNA"/>
</dbReference>
<dbReference type="STRING" id="95161.SAMN05660874_00247"/>
<name>A0A1I6NY40_9PSEU</name>
<accession>A0A1I6NY40</accession>
<evidence type="ECO:0000313" key="3">
    <source>
        <dbReference type="Proteomes" id="UP000198852"/>
    </source>
</evidence>
<feature type="compositionally biased region" description="Basic and acidic residues" evidence="1">
    <location>
        <begin position="22"/>
        <end position="40"/>
    </location>
</feature>
<keyword evidence="3" id="KW-1185">Reference proteome</keyword>
<protein>
    <recommendedName>
        <fullName evidence="4">MT0933-like antitoxin protein</fullName>
    </recommendedName>
</protein>
<dbReference type="RefSeq" id="WP_175547891.1">
    <property type="nucleotide sequence ID" value="NZ_FOZX01000001.1"/>
</dbReference>
<reference evidence="3" key="1">
    <citation type="submission" date="2016-10" db="EMBL/GenBank/DDBJ databases">
        <authorList>
            <person name="Varghese N."/>
            <person name="Submissions S."/>
        </authorList>
    </citation>
    <scope>NUCLEOTIDE SEQUENCE [LARGE SCALE GENOMIC DNA]</scope>
    <source>
        <strain evidence="3">DSM 44771</strain>
    </source>
</reference>
<dbReference type="AlphaFoldDB" id="A0A1I6NY40"/>
<proteinExistence type="predicted"/>
<dbReference type="Proteomes" id="UP000198852">
    <property type="component" value="Unassembled WGS sequence"/>
</dbReference>
<organism evidence="2 3">
    <name type="scientific">Saccharopolyspora flava</name>
    <dbReference type="NCBI Taxonomy" id="95161"/>
    <lineage>
        <taxon>Bacteria</taxon>
        <taxon>Bacillati</taxon>
        <taxon>Actinomycetota</taxon>
        <taxon>Actinomycetes</taxon>
        <taxon>Pseudonocardiales</taxon>
        <taxon>Pseudonocardiaceae</taxon>
        <taxon>Saccharopolyspora</taxon>
    </lineage>
</organism>
<evidence type="ECO:0000256" key="1">
    <source>
        <dbReference type="SAM" id="MobiDB-lite"/>
    </source>
</evidence>
<feature type="compositionally biased region" description="Gly residues" evidence="1">
    <location>
        <begin position="45"/>
        <end position="56"/>
    </location>
</feature>
<evidence type="ECO:0008006" key="4">
    <source>
        <dbReference type="Google" id="ProtNLM"/>
    </source>
</evidence>
<feature type="region of interest" description="Disordered" evidence="1">
    <location>
        <begin position="22"/>
        <end position="56"/>
    </location>
</feature>
<sequence length="56" mass="6070">MSLFKKVTDFAKSPQGKKVIDQAKKYASDPKNKEKIEQVKNKFTGKGGSGSQGSGH</sequence>
<gene>
    <name evidence="2" type="ORF">SAMN05660874_00247</name>
</gene>
<evidence type="ECO:0000313" key="2">
    <source>
        <dbReference type="EMBL" id="SFS32768.1"/>
    </source>
</evidence>